<dbReference type="InterPro" id="IPR049539">
    <property type="entry name" value="SPL"/>
</dbReference>
<comment type="caution">
    <text evidence="1">The sequence shown here is derived from an EMBL/GenBank/DDBJ whole genome shotgun (WGS) entry which is preliminary data.</text>
</comment>
<dbReference type="Gene3D" id="3.40.50.12110">
    <property type="match status" value="1"/>
</dbReference>
<reference evidence="1 2" key="1">
    <citation type="submission" date="2019-03" db="EMBL/GenBank/DDBJ databases">
        <title>Genomic Encyclopedia of Type Strains, Phase III (KMG-III): the genomes of soil and plant-associated and newly described type strains.</title>
        <authorList>
            <person name="Whitman W."/>
        </authorList>
    </citation>
    <scope>NUCLEOTIDE SEQUENCE [LARGE SCALE GENOMIC DNA]</scope>
    <source>
        <strain evidence="1 2">CGMCC 1.12801</strain>
    </source>
</reference>
<organism evidence="1 2">
    <name type="scientific">Sphingobacterium paludis</name>
    <dbReference type="NCBI Taxonomy" id="1476465"/>
    <lineage>
        <taxon>Bacteria</taxon>
        <taxon>Pseudomonadati</taxon>
        <taxon>Bacteroidota</taxon>
        <taxon>Sphingobacteriia</taxon>
        <taxon>Sphingobacteriales</taxon>
        <taxon>Sphingobacteriaceae</taxon>
        <taxon>Sphingobacterium</taxon>
    </lineage>
</organism>
<keyword evidence="1" id="KW-0456">Lyase</keyword>
<dbReference type="InterPro" id="IPR023805">
    <property type="entry name" value="Uncharacterised_Spl-rel"/>
</dbReference>
<dbReference type="Proteomes" id="UP000294752">
    <property type="component" value="Unassembled WGS sequence"/>
</dbReference>
<dbReference type="OrthoDB" id="9783671at2"/>
<dbReference type="SFLD" id="SFLDS00029">
    <property type="entry name" value="Radical_SAM"/>
    <property type="match status" value="1"/>
</dbReference>
<dbReference type="GO" id="GO:0003913">
    <property type="term" value="F:DNA photolyase activity"/>
    <property type="evidence" value="ECO:0007669"/>
    <property type="project" value="TreeGrafter"/>
</dbReference>
<gene>
    <name evidence="1" type="ORF">B0I21_11529</name>
</gene>
<name>A0A4R7CS00_9SPHI</name>
<dbReference type="GO" id="GO:0042601">
    <property type="term" value="C:endospore-forming forespore"/>
    <property type="evidence" value="ECO:0007669"/>
    <property type="project" value="TreeGrafter"/>
</dbReference>
<sequence length="358" mass="41521">MMHKSSIERLVDIHEIYHEADIHDFARGREILSKYPDARRIEVRSHNDIPELFGFSGSAEDWLWNKKNVLILGSKKALQARPNSRSSHWIAPSQSNGCAMSCSYCYVPRRKGYANPITTFVNIEKIMGYLERHAGRQGAKPTADEIDPKYWVYEIGENGDCSIDATICDNVKDLIQLYTHIPNGKLTFATKFVNPEMLGYDPQQKTRIRFSLMPHKISKLVDVRTSPISDRIQAMNDFASAGYEVNVSFAPVIYYENWLEDWRELLTELNDSINEKTKQQLSTEIIFLTHNEGLHDVNMLWHPMAEEALWRPDIQQVKYSQTGQRNVRYKNNIKREIVGQLVDLCKELIPYCQIRYAF</sequence>
<dbReference type="PANTHER" id="PTHR37822">
    <property type="entry name" value="SPORE PHOTOPRODUCT LYASE-RELATED"/>
    <property type="match status" value="1"/>
</dbReference>
<dbReference type="NCBIfam" id="TIGR03886">
    <property type="entry name" value="lyase_spl_fam"/>
    <property type="match status" value="1"/>
</dbReference>
<protein>
    <submittedName>
        <fullName evidence="1">Spore photoproduct lyase family protein</fullName>
    </submittedName>
</protein>
<dbReference type="GO" id="GO:1904047">
    <property type="term" value="F:S-adenosyl-L-methionine binding"/>
    <property type="evidence" value="ECO:0007669"/>
    <property type="project" value="TreeGrafter"/>
</dbReference>
<dbReference type="AlphaFoldDB" id="A0A4R7CS00"/>
<dbReference type="Pfam" id="PF20903">
    <property type="entry name" value="SPL"/>
    <property type="match status" value="1"/>
</dbReference>
<evidence type="ECO:0000313" key="2">
    <source>
        <dbReference type="Proteomes" id="UP000294752"/>
    </source>
</evidence>
<keyword evidence="2" id="KW-1185">Reference proteome</keyword>
<proteinExistence type="predicted"/>
<dbReference type="Gene3D" id="3.80.30.30">
    <property type="match status" value="1"/>
</dbReference>
<dbReference type="EMBL" id="SNZV01000015">
    <property type="protein sequence ID" value="TDS06784.1"/>
    <property type="molecule type" value="Genomic_DNA"/>
</dbReference>
<accession>A0A4R7CS00</accession>
<evidence type="ECO:0000313" key="1">
    <source>
        <dbReference type="EMBL" id="TDS06784.1"/>
    </source>
</evidence>
<dbReference type="PANTHER" id="PTHR37822:SF2">
    <property type="entry name" value="SPORE PHOTOPRODUCT LYASE"/>
    <property type="match status" value="1"/>
</dbReference>
<dbReference type="RefSeq" id="WP_133642151.1">
    <property type="nucleotide sequence ID" value="NZ_SNZV01000015.1"/>
</dbReference>
<dbReference type="GO" id="GO:0051539">
    <property type="term" value="F:4 iron, 4 sulfur cluster binding"/>
    <property type="evidence" value="ECO:0007669"/>
    <property type="project" value="TreeGrafter"/>
</dbReference>
<dbReference type="InterPro" id="IPR007197">
    <property type="entry name" value="rSAM"/>
</dbReference>